<dbReference type="InterPro" id="IPR050902">
    <property type="entry name" value="ABC_Transporter_SBP"/>
</dbReference>
<sequence>MARSVVDDLGEAVEVPDEVTRVVSLVPSLTEAIVATRAHALVGATDWCTHPADLDVPRVRGTKNPNLDAIAALDPQLVVANKEENRELDVQRLRDRGIAVWVTDIEDVPQALAAMRRLFVEALGWDAPSWLDDADAAWATPRPLTRRAVVPIWRDPWMVVGHPTYTADLLARLGVEVVVPSGAEGRYPHAELSDLDDPDLADVVLLPDEPYVFTDSDGPEAFASVPTHLVSGRLITWYGPAMLEAATLWMNRPGSRAGRPY</sequence>
<evidence type="ECO:0000313" key="2">
    <source>
        <dbReference type="EMBL" id="REF29293.1"/>
    </source>
</evidence>
<proteinExistence type="inferred from homology"/>
<dbReference type="Gene3D" id="3.40.50.1980">
    <property type="entry name" value="Nitrogenase molybdenum iron protein domain"/>
    <property type="match status" value="2"/>
</dbReference>
<accession>A0A3D9ULK8</accession>
<dbReference type="SUPFAM" id="SSF53807">
    <property type="entry name" value="Helical backbone' metal receptor"/>
    <property type="match status" value="1"/>
</dbReference>
<reference evidence="2 3" key="1">
    <citation type="submission" date="2018-08" db="EMBL/GenBank/DDBJ databases">
        <title>Sequencing the genomes of 1000 actinobacteria strains.</title>
        <authorList>
            <person name="Klenk H.-P."/>
        </authorList>
    </citation>
    <scope>NUCLEOTIDE SEQUENCE [LARGE SCALE GENOMIC DNA]</scope>
    <source>
        <strain evidence="2 3">DSM 22967</strain>
    </source>
</reference>
<dbReference type="Proteomes" id="UP000256253">
    <property type="component" value="Unassembled WGS sequence"/>
</dbReference>
<dbReference type="PANTHER" id="PTHR30535">
    <property type="entry name" value="VITAMIN B12-BINDING PROTEIN"/>
    <property type="match status" value="1"/>
</dbReference>
<gene>
    <name evidence="2" type="ORF">DFJ65_0227</name>
</gene>
<evidence type="ECO:0000256" key="1">
    <source>
        <dbReference type="ARBA" id="ARBA00008814"/>
    </source>
</evidence>
<dbReference type="AlphaFoldDB" id="A0A3D9ULK8"/>
<organism evidence="2 3">
    <name type="scientific">Calidifontibacter indicus</name>
    <dbReference type="NCBI Taxonomy" id="419650"/>
    <lineage>
        <taxon>Bacteria</taxon>
        <taxon>Bacillati</taxon>
        <taxon>Actinomycetota</taxon>
        <taxon>Actinomycetes</taxon>
        <taxon>Micrococcales</taxon>
        <taxon>Dermacoccaceae</taxon>
        <taxon>Calidifontibacter</taxon>
    </lineage>
</organism>
<dbReference type="InterPro" id="IPR054828">
    <property type="entry name" value="Vit_B12_bind_prot"/>
</dbReference>
<keyword evidence="3" id="KW-1185">Reference proteome</keyword>
<evidence type="ECO:0000313" key="3">
    <source>
        <dbReference type="Proteomes" id="UP000256253"/>
    </source>
</evidence>
<dbReference type="OrthoDB" id="9816357at2"/>
<dbReference type="RefSeq" id="WP_115921423.1">
    <property type="nucleotide sequence ID" value="NZ_QTUA01000001.1"/>
</dbReference>
<name>A0A3D9ULK8_9MICO</name>
<dbReference type="EMBL" id="QTUA01000001">
    <property type="protein sequence ID" value="REF29293.1"/>
    <property type="molecule type" value="Genomic_DNA"/>
</dbReference>
<dbReference type="PANTHER" id="PTHR30535:SF35">
    <property type="entry name" value="PERIPLASMIC BINDING PROTEIN"/>
    <property type="match status" value="1"/>
</dbReference>
<dbReference type="NCBIfam" id="NF038402">
    <property type="entry name" value="TroA_like"/>
    <property type="match status" value="1"/>
</dbReference>
<comment type="caution">
    <text evidence="2">The sequence shown here is derived from an EMBL/GenBank/DDBJ whole genome shotgun (WGS) entry which is preliminary data.</text>
</comment>
<comment type="similarity">
    <text evidence="1">Belongs to the bacterial solute-binding protein 8 family.</text>
</comment>
<protein>
    <submittedName>
        <fullName evidence="2">ABC-type Fe3+-hydroxamate transport system substrate-binding protein</fullName>
    </submittedName>
</protein>